<evidence type="ECO:0000313" key="12">
    <source>
        <dbReference type="Proteomes" id="UP000001286"/>
    </source>
</evidence>
<accession>G2ZAE2</accession>
<dbReference type="eggNOG" id="COG1455">
    <property type="taxonomic scope" value="Bacteria"/>
</dbReference>
<feature type="transmembrane region" description="Helical" evidence="9">
    <location>
        <begin position="174"/>
        <end position="194"/>
    </location>
</feature>
<dbReference type="KEGG" id="liv:LIV_1633"/>
<feature type="transmembrane region" description="Helical" evidence="9">
    <location>
        <begin position="31"/>
        <end position="53"/>
    </location>
</feature>
<evidence type="ECO:0000256" key="8">
    <source>
        <dbReference type="PIRNR" id="PIRNR006351"/>
    </source>
</evidence>
<dbReference type="Pfam" id="PF02378">
    <property type="entry name" value="PTS_EIIC"/>
    <property type="match status" value="1"/>
</dbReference>
<name>G2ZAE2_LISIP</name>
<dbReference type="GO" id="GO:0008982">
    <property type="term" value="F:protein-N(PI)-phosphohistidine-sugar phosphotransferase activity"/>
    <property type="evidence" value="ECO:0007669"/>
    <property type="project" value="UniProtKB-UniRule"/>
</dbReference>
<dbReference type="InterPro" id="IPR051088">
    <property type="entry name" value="PTS_Sugar-EIIC/EIIB"/>
</dbReference>
<dbReference type="Proteomes" id="UP000001286">
    <property type="component" value="Chromosome"/>
</dbReference>
<dbReference type="InterPro" id="IPR003352">
    <property type="entry name" value="PTS_EIIC"/>
</dbReference>
<evidence type="ECO:0000256" key="7">
    <source>
        <dbReference type="ARBA" id="ARBA00023136"/>
    </source>
</evidence>
<dbReference type="PANTHER" id="PTHR33989:SF4">
    <property type="entry name" value="PTS SYSTEM N,N'-DIACETYLCHITOBIOSE-SPECIFIC EIIC COMPONENT"/>
    <property type="match status" value="1"/>
</dbReference>
<evidence type="ECO:0000256" key="2">
    <source>
        <dbReference type="ARBA" id="ARBA00022448"/>
    </source>
</evidence>
<proteinExistence type="predicted"/>
<keyword evidence="6 9" id="KW-1133">Transmembrane helix</keyword>
<feature type="transmembrane region" description="Helical" evidence="9">
    <location>
        <begin position="73"/>
        <end position="91"/>
    </location>
</feature>
<evidence type="ECO:0000256" key="3">
    <source>
        <dbReference type="ARBA" id="ARBA00022475"/>
    </source>
</evidence>
<evidence type="ECO:0000256" key="4">
    <source>
        <dbReference type="ARBA" id="ARBA00022597"/>
    </source>
</evidence>
<feature type="transmembrane region" description="Helical" evidence="9">
    <location>
        <begin position="232"/>
        <end position="252"/>
    </location>
</feature>
<comment type="function">
    <text evidence="8">The phosphoenolpyruvate-dependent sugar phosphotransferase system (PTS), a major carbohydrate active -transport system, catalyzes the phosphorylation of incoming sugar substrates concomitant with their translocation across the cell membrane.</text>
</comment>
<feature type="transmembrane region" description="Helical" evidence="9">
    <location>
        <begin position="382"/>
        <end position="402"/>
    </location>
</feature>
<dbReference type="AlphaFoldDB" id="G2ZAE2"/>
<keyword evidence="4 8" id="KW-0762">Sugar transport</keyword>
<keyword evidence="7 8" id="KW-0472">Membrane</keyword>
<dbReference type="InterPro" id="IPR004501">
    <property type="entry name" value="PTS_EIIC_3"/>
</dbReference>
<comment type="subcellular location">
    <subcellularLocation>
        <location evidence="1">Cell membrane</location>
        <topology evidence="1">Multi-pass membrane protein</topology>
    </subcellularLocation>
</comment>
<evidence type="ECO:0000256" key="1">
    <source>
        <dbReference type="ARBA" id="ARBA00004651"/>
    </source>
</evidence>
<keyword evidence="3 8" id="KW-1003">Cell membrane</keyword>
<dbReference type="NCBIfam" id="TIGR00410">
    <property type="entry name" value="lacE"/>
    <property type="match status" value="1"/>
</dbReference>
<gene>
    <name evidence="11" type="ordered locus">LIV_1633</name>
</gene>
<keyword evidence="2 8" id="KW-0813">Transport</keyword>
<feature type="transmembrane region" description="Helical" evidence="9">
    <location>
        <begin position="133"/>
        <end position="154"/>
    </location>
</feature>
<keyword evidence="5 9" id="KW-0812">Transmembrane</keyword>
<evidence type="ECO:0000256" key="6">
    <source>
        <dbReference type="ARBA" id="ARBA00022989"/>
    </source>
</evidence>
<feature type="domain" description="PTS EIIC type-3" evidence="10">
    <location>
        <begin position="8"/>
        <end position="402"/>
    </location>
</feature>
<dbReference type="RefSeq" id="WP_014093019.1">
    <property type="nucleotide sequence ID" value="NC_016011.1"/>
</dbReference>
<evidence type="ECO:0000313" key="11">
    <source>
        <dbReference type="EMBL" id="CBW86120.1"/>
    </source>
</evidence>
<feature type="transmembrane region" description="Helical" evidence="9">
    <location>
        <begin position="103"/>
        <end position="121"/>
    </location>
</feature>
<dbReference type="HOGENOM" id="CLU_029688_1_0_9"/>
<dbReference type="GO" id="GO:0005886">
    <property type="term" value="C:plasma membrane"/>
    <property type="evidence" value="ECO:0007669"/>
    <property type="project" value="UniProtKB-SubCell"/>
</dbReference>
<dbReference type="PROSITE" id="PS51105">
    <property type="entry name" value="PTS_EIIC_TYPE_3"/>
    <property type="match status" value="1"/>
</dbReference>
<dbReference type="PANTHER" id="PTHR33989">
    <property type="match status" value="1"/>
</dbReference>
<dbReference type="OrthoDB" id="1641940at2"/>
<evidence type="ECO:0000256" key="5">
    <source>
        <dbReference type="ARBA" id="ARBA00022692"/>
    </source>
</evidence>
<sequence length="429" mass="47470">MEKIIHFIEQKLAPPLIRISQIRYLDATQKAFMAFMPYLLISSLFVLIASLPIPGWTDFVAPFADKLWGAVNATLGVISIGIAVALGYHLGDYYHPRDSRVDKLSTALLSLISFLTLFPIVTMKDGGLYMSSAYFGSTGIFAALIVGIISVEFYRLIIKANITIKMPKEVPSMVSQAFTSVIPAAIIVVFWWLISQVGSIDIPGLIMQSFAPLISAGTTAVSQFIAFVIDRLLWFVGIHGSNVVSSVMSPVWTNMITDNMTSFQNGSTVPYLFTEQWSNYFVRVSMVPLVVLMLLSKVSRYKTLGKLSFAPALFNIAEPVMFGLPIVLNPIMFIPWVVGYSFIWILTYVFTAVMHLIPPVVAMVPWTVPGPIAAYLGTGGSITATIISVLNYVIMFFIWLPFFKVLERQELKVEAVNAKTLEATGEKTK</sequence>
<dbReference type="GO" id="GO:1901264">
    <property type="term" value="P:carbohydrate derivative transport"/>
    <property type="evidence" value="ECO:0007669"/>
    <property type="project" value="TreeGrafter"/>
</dbReference>
<dbReference type="InterPro" id="IPR004796">
    <property type="entry name" value="PTS_IIC_cello"/>
</dbReference>
<evidence type="ECO:0000259" key="10">
    <source>
        <dbReference type="PROSITE" id="PS51105"/>
    </source>
</evidence>
<organism evidence="11 12">
    <name type="scientific">Listeria ivanovii (strain ATCC BAA-678 / PAM 55)</name>
    <dbReference type="NCBI Taxonomy" id="881621"/>
    <lineage>
        <taxon>Bacteria</taxon>
        <taxon>Bacillati</taxon>
        <taxon>Bacillota</taxon>
        <taxon>Bacilli</taxon>
        <taxon>Bacillales</taxon>
        <taxon>Listeriaceae</taxon>
        <taxon>Listeria</taxon>
    </lineage>
</organism>
<evidence type="ECO:0000256" key="9">
    <source>
        <dbReference type="SAM" id="Phobius"/>
    </source>
</evidence>
<protein>
    <recommendedName>
        <fullName evidence="8">Permease IIC component</fullName>
    </recommendedName>
</protein>
<dbReference type="EMBL" id="FR687253">
    <property type="protein sequence ID" value="CBW86120.1"/>
    <property type="molecule type" value="Genomic_DNA"/>
</dbReference>
<dbReference type="GO" id="GO:0009401">
    <property type="term" value="P:phosphoenolpyruvate-dependent sugar phosphotransferase system"/>
    <property type="evidence" value="ECO:0007669"/>
    <property type="project" value="InterPro"/>
</dbReference>
<dbReference type="PIRSF" id="PIRSF006351">
    <property type="entry name" value="PTS_EIIC-Cellobiose"/>
    <property type="match status" value="1"/>
</dbReference>
<feature type="transmembrane region" description="Helical" evidence="9">
    <location>
        <begin position="206"/>
        <end position="225"/>
    </location>
</feature>
<reference evidence="11 12" key="1">
    <citation type="journal article" date="2011" name="J. Bacteriol.">
        <title>Complete genome sequence of the animal pathogen Listeria ivanovii, which provides insights into host specificities and evolution of the genus Listeria.</title>
        <authorList>
            <person name="Buchrieser C."/>
            <person name="Rusniok C."/>
            <person name="Garrido P."/>
            <person name="Hain T."/>
            <person name="Scortti M."/>
            <person name="Lampidis R."/>
            <person name="Karst U."/>
            <person name="Chakraborty T."/>
            <person name="Cossart P."/>
            <person name="Kreft J."/>
            <person name="Vazquez-Boland J.A."/>
            <person name="Goebel W."/>
            <person name="Glaser P."/>
        </authorList>
    </citation>
    <scope>NUCLEOTIDE SEQUENCE [LARGE SCALE GENOMIC DNA]</scope>
    <source>
        <strain evidence="12">ATCC BAA-678 / PAM 55</strain>
    </source>
</reference>